<name>A0A345XSH4_9ACTN</name>
<feature type="domain" description="Polymerase/histidinol phosphatase N-terminal" evidence="3">
    <location>
        <begin position="190"/>
        <end position="260"/>
    </location>
</feature>
<dbReference type="InterPro" id="IPR019546">
    <property type="entry name" value="TAT_signal_bac_arc"/>
</dbReference>
<evidence type="ECO:0000256" key="1">
    <source>
        <dbReference type="SAM" id="MobiDB-lite"/>
    </source>
</evidence>
<accession>A0A345XSH4</accession>
<proteinExistence type="predicted"/>
<reference evidence="4 5" key="1">
    <citation type="submission" date="2018-07" db="EMBL/GenBank/DDBJ databases">
        <title>Draft genome of the type strain Streptomyces armeniacus ATCC 15676.</title>
        <authorList>
            <person name="Labana P."/>
            <person name="Gosse J.T."/>
            <person name="Boddy C.N."/>
        </authorList>
    </citation>
    <scope>NUCLEOTIDE SEQUENCE [LARGE SCALE GENOMIC DNA]</scope>
    <source>
        <strain evidence="4 5">ATCC 15676</strain>
    </source>
</reference>
<dbReference type="NCBIfam" id="NF038032">
    <property type="entry name" value="CehA_McbA_metalo"/>
    <property type="match status" value="1"/>
</dbReference>
<dbReference type="SUPFAM" id="SSF89550">
    <property type="entry name" value="PHP domain-like"/>
    <property type="match status" value="1"/>
</dbReference>
<dbReference type="PROSITE" id="PS51318">
    <property type="entry name" value="TAT"/>
    <property type="match status" value="1"/>
</dbReference>
<evidence type="ECO:0000259" key="3">
    <source>
        <dbReference type="SMART" id="SM00481"/>
    </source>
</evidence>
<dbReference type="PANTHER" id="PTHR42924:SF3">
    <property type="entry name" value="POLYMERASE_HISTIDINOL PHOSPHATASE N-TERMINAL DOMAIN-CONTAINING PROTEIN"/>
    <property type="match status" value="1"/>
</dbReference>
<protein>
    <submittedName>
        <fullName evidence="4">Phosphoesterase</fullName>
    </submittedName>
</protein>
<dbReference type="EMBL" id="CP031320">
    <property type="protein sequence ID" value="AXK34590.1"/>
    <property type="molecule type" value="Genomic_DNA"/>
</dbReference>
<dbReference type="InterPro" id="IPR016195">
    <property type="entry name" value="Pol/histidinol_Pase-like"/>
</dbReference>
<dbReference type="AlphaFoldDB" id="A0A345XSH4"/>
<dbReference type="PANTHER" id="PTHR42924">
    <property type="entry name" value="EXONUCLEASE"/>
    <property type="match status" value="1"/>
</dbReference>
<dbReference type="InterPro" id="IPR003141">
    <property type="entry name" value="Pol/His_phosphatase_N"/>
</dbReference>
<organism evidence="4 5">
    <name type="scientific">Streptomyces armeniacus</name>
    <dbReference type="NCBI Taxonomy" id="83291"/>
    <lineage>
        <taxon>Bacteria</taxon>
        <taxon>Bacillati</taxon>
        <taxon>Actinomycetota</taxon>
        <taxon>Actinomycetes</taxon>
        <taxon>Kitasatosporales</taxon>
        <taxon>Streptomycetaceae</taxon>
        <taxon>Streptomyces</taxon>
    </lineage>
</organism>
<dbReference type="NCBIfam" id="TIGR01409">
    <property type="entry name" value="TAT_signal_seq"/>
    <property type="match status" value="1"/>
</dbReference>
<dbReference type="RefSeq" id="WP_208880108.1">
    <property type="nucleotide sequence ID" value="NZ_CP031320.1"/>
</dbReference>
<evidence type="ECO:0000313" key="5">
    <source>
        <dbReference type="Proteomes" id="UP000254425"/>
    </source>
</evidence>
<feature type="signal peptide" evidence="2">
    <location>
        <begin position="1"/>
        <end position="27"/>
    </location>
</feature>
<feature type="chain" id="PRO_5016642146" evidence="2">
    <location>
        <begin position="28"/>
        <end position="512"/>
    </location>
</feature>
<dbReference type="InterPro" id="IPR052018">
    <property type="entry name" value="PHP_domain"/>
</dbReference>
<dbReference type="InterPro" id="IPR006311">
    <property type="entry name" value="TAT_signal"/>
</dbReference>
<keyword evidence="5" id="KW-1185">Reference proteome</keyword>
<feature type="region of interest" description="Disordered" evidence="1">
    <location>
        <begin position="30"/>
        <end position="49"/>
    </location>
</feature>
<dbReference type="CDD" id="cd07432">
    <property type="entry name" value="PHP_HisPPase"/>
    <property type="match status" value="1"/>
</dbReference>
<dbReference type="GO" id="GO:0035312">
    <property type="term" value="F:5'-3' DNA exonuclease activity"/>
    <property type="evidence" value="ECO:0007669"/>
    <property type="project" value="TreeGrafter"/>
</dbReference>
<dbReference type="Gene3D" id="3.20.20.140">
    <property type="entry name" value="Metal-dependent hydrolases"/>
    <property type="match status" value="1"/>
</dbReference>
<dbReference type="Proteomes" id="UP000254425">
    <property type="component" value="Chromosome"/>
</dbReference>
<evidence type="ECO:0000256" key="2">
    <source>
        <dbReference type="SAM" id="SignalP"/>
    </source>
</evidence>
<sequence>MDRRTVLKLSAATGAAGVLTLDTVAFASPAEGDDRSAATADQTKTVRGHLPTGAPDYVYLPVDVPDGVREIAVSYTYDKPEVPAGTPGNALDIGIFDERGTRLGGPGFRGWSGGFRTEFAISAAEATPGYLAGPVRHGTWHVVLGPYTVAPQGMDYEVTVTLRFGPADETPEPAYPPERARGRGRDWYRGDCHLHTVHSDGKRTPTEVAAAARAAGLDFIVSTEHNTTSGHGAWEGLWGRGDGSERELLVLCGEEITTRNGHYLALGTDPGTFVDWRYRARDDAYARFARRVHRADGLVVPAHPNCPFVGCQWKFGYEYADAVEVWNGPWTPDDELAVAAWDNTLVADDDWLPAMGNSDAHREGQDVGLPHTVVHAAELSRRALLDGVRQGHSYLAESSRVTLRLTATGPHGEHADIGERLRVASPDAEVTVRLDVTGGPARATARLLTDQGELHAEPLPSGAGTVTWRTRASLATYVRAEVRHPVAEGAPAGLPGAMSALTNPLWLTPRGA</sequence>
<dbReference type="GO" id="GO:0004534">
    <property type="term" value="F:5'-3' RNA exonuclease activity"/>
    <property type="evidence" value="ECO:0007669"/>
    <property type="project" value="TreeGrafter"/>
</dbReference>
<dbReference type="SMART" id="SM00481">
    <property type="entry name" value="POLIIIAc"/>
    <property type="match status" value="1"/>
</dbReference>
<evidence type="ECO:0000313" key="4">
    <source>
        <dbReference type="EMBL" id="AXK34590.1"/>
    </source>
</evidence>
<dbReference type="KEGG" id="sarm:DVA86_19995"/>
<gene>
    <name evidence="4" type="ORF">DVA86_19995</name>
</gene>
<keyword evidence="2" id="KW-0732">Signal</keyword>